<dbReference type="RefSeq" id="XP_029217654.1">
    <property type="nucleotide sequence ID" value="XM_029366223.1"/>
</dbReference>
<dbReference type="STRING" id="94643.A0A2A9M6N3"/>
<dbReference type="SMART" id="SM01387">
    <property type="entry name" value="Ribosomal_S15"/>
    <property type="match status" value="1"/>
</dbReference>
<comment type="caution">
    <text evidence="5">The sequence shown here is derived from an EMBL/GenBank/DDBJ whole genome shotgun (WGS) entry which is preliminary data.</text>
</comment>
<reference evidence="5 6" key="1">
    <citation type="submission" date="2017-09" db="EMBL/GenBank/DDBJ databases">
        <title>Genome sequencing of Besnoitia besnoiti strain Bb-Ger1.</title>
        <authorList>
            <person name="Schares G."/>
            <person name="Venepally P."/>
            <person name="Lorenzi H.A."/>
        </authorList>
    </citation>
    <scope>NUCLEOTIDE SEQUENCE [LARGE SCALE GENOMIC DNA]</scope>
    <source>
        <strain evidence="5 6">Bb-Ger1</strain>
    </source>
</reference>
<protein>
    <submittedName>
        <fullName evidence="5">Ribosomal protein RPS15</fullName>
    </submittedName>
</protein>
<dbReference type="Proteomes" id="UP000224006">
    <property type="component" value="Chromosome VII"/>
</dbReference>
<feature type="region of interest" description="Disordered" evidence="4">
    <location>
        <begin position="1"/>
        <end position="64"/>
    </location>
</feature>
<proteinExistence type="inferred from homology"/>
<keyword evidence="6" id="KW-1185">Reference proteome</keyword>
<dbReference type="VEuPathDB" id="ToxoDB:BESB_078610"/>
<dbReference type="GO" id="GO:0005840">
    <property type="term" value="C:ribosome"/>
    <property type="evidence" value="ECO:0007669"/>
    <property type="project" value="UniProtKB-KW"/>
</dbReference>
<dbReference type="NCBIfam" id="TIGR00952">
    <property type="entry name" value="S15_bact"/>
    <property type="match status" value="1"/>
</dbReference>
<dbReference type="SUPFAM" id="SSF47060">
    <property type="entry name" value="S15/NS1 RNA-binding domain"/>
    <property type="match status" value="1"/>
</dbReference>
<evidence type="ECO:0000313" key="6">
    <source>
        <dbReference type="Proteomes" id="UP000224006"/>
    </source>
</evidence>
<dbReference type="GO" id="GO:0005737">
    <property type="term" value="C:cytoplasm"/>
    <property type="evidence" value="ECO:0007669"/>
    <property type="project" value="UniProtKB-ARBA"/>
</dbReference>
<keyword evidence="2 5" id="KW-0689">Ribosomal protein</keyword>
<feature type="region of interest" description="Disordered" evidence="4">
    <location>
        <begin position="334"/>
        <end position="392"/>
    </location>
</feature>
<dbReference type="GO" id="GO:0003735">
    <property type="term" value="F:structural constituent of ribosome"/>
    <property type="evidence" value="ECO:0007669"/>
    <property type="project" value="InterPro"/>
</dbReference>
<dbReference type="AlphaFoldDB" id="A0A2A9M6N3"/>
<evidence type="ECO:0000313" key="5">
    <source>
        <dbReference type="EMBL" id="PFH33645.1"/>
    </source>
</evidence>
<dbReference type="KEGG" id="bbes:BESB_078610"/>
<dbReference type="GO" id="GO:1990904">
    <property type="term" value="C:ribonucleoprotein complex"/>
    <property type="evidence" value="ECO:0007669"/>
    <property type="project" value="UniProtKB-KW"/>
</dbReference>
<dbReference type="CDD" id="cd00677">
    <property type="entry name" value="S15_NS1_EPRS_RNA-bind"/>
    <property type="match status" value="1"/>
</dbReference>
<dbReference type="EMBL" id="NWUJ01000008">
    <property type="protein sequence ID" value="PFH33645.1"/>
    <property type="molecule type" value="Genomic_DNA"/>
</dbReference>
<dbReference type="InterPro" id="IPR000589">
    <property type="entry name" value="Ribosomal_uS15"/>
</dbReference>
<dbReference type="InterPro" id="IPR009068">
    <property type="entry name" value="uS15_NS1_RNA-bd_sf"/>
</dbReference>
<dbReference type="Pfam" id="PF00312">
    <property type="entry name" value="Ribosomal_S15"/>
    <property type="match status" value="1"/>
</dbReference>
<dbReference type="HAMAP" id="MF_01343_B">
    <property type="entry name" value="Ribosomal_uS15_B"/>
    <property type="match status" value="1"/>
</dbReference>
<accession>A0A2A9M6N3</accession>
<comment type="similarity">
    <text evidence="1">Belongs to the universal ribosomal protein uS15 family.</text>
</comment>
<dbReference type="GeneID" id="40312788"/>
<name>A0A2A9M6N3_BESBE</name>
<feature type="compositionally biased region" description="Low complexity" evidence="4">
    <location>
        <begin position="52"/>
        <end position="64"/>
    </location>
</feature>
<evidence type="ECO:0000256" key="2">
    <source>
        <dbReference type="ARBA" id="ARBA00022980"/>
    </source>
</evidence>
<sequence>MGRPPAAGPCEAPGLPAIRSSPPSASRSASPAVSCHSRRQSSSRAPPPSSRCPPSSDSSSPLSAAPEWFSRLSSSSASGLPPRGVSATLFSPASPPNPSAARASSASCSSAAARLSPSPFGRSDSHVPLVCFHSWPSGCSSLPRRASVSSSSSARRGDLRPFARHPLLVARLFLALQCLGAAAFSVQSRGRAALHATPVSPTSSFAAASFSARASFASLSPLASPWAQQSRDAPLPGFTRCDAFAFAFATSAASRLSASSLRARVSLSAARTASLRLCTVQRETRSPASPLCVVADGAPGSSSSAARLIGGCARGEPETSLCAAKRARSAGAESAFPSFGASDGAPERGDAPAPPAAEQSSGEAVAGGGGEDEGEAQVAEAAPVDEEDGEERAKAIVEAEKRLRPSKALGSVLSAESLEVQTLLNESNSGAGAQHAWEADYEDLEPSGPFQQAFLKAHYRKNFRMHEADCGSEAFQVASLTARINYLTQHLLLHRKDLSAVRGLRALVVRRRKHLQYLARTKPGVYYHLLRALNLKPVVVPGA</sequence>
<gene>
    <name evidence="5" type="ORF">BESB_078610</name>
</gene>
<evidence type="ECO:0000256" key="1">
    <source>
        <dbReference type="ARBA" id="ARBA00008434"/>
    </source>
</evidence>
<dbReference type="Gene3D" id="1.10.287.10">
    <property type="entry name" value="S15/NS1, RNA-binding"/>
    <property type="match status" value="1"/>
</dbReference>
<evidence type="ECO:0000256" key="4">
    <source>
        <dbReference type="SAM" id="MobiDB-lite"/>
    </source>
</evidence>
<dbReference type="OrthoDB" id="364880at2759"/>
<dbReference type="PANTHER" id="PTHR23321:SF26">
    <property type="entry name" value="SMALL RIBOSOMAL SUBUNIT PROTEIN US15M"/>
    <property type="match status" value="1"/>
</dbReference>
<evidence type="ECO:0000256" key="3">
    <source>
        <dbReference type="ARBA" id="ARBA00023274"/>
    </source>
</evidence>
<dbReference type="GO" id="GO:0006412">
    <property type="term" value="P:translation"/>
    <property type="evidence" value="ECO:0007669"/>
    <property type="project" value="InterPro"/>
</dbReference>
<keyword evidence="3" id="KW-0687">Ribonucleoprotein</keyword>
<dbReference type="InterPro" id="IPR005290">
    <property type="entry name" value="Ribosomal_uS15_bac-type"/>
</dbReference>
<feature type="compositionally biased region" description="Low complexity" evidence="4">
    <location>
        <begin position="16"/>
        <end position="35"/>
    </location>
</feature>
<organism evidence="5 6">
    <name type="scientific">Besnoitia besnoiti</name>
    <name type="common">Apicomplexan protozoan</name>
    <dbReference type="NCBI Taxonomy" id="94643"/>
    <lineage>
        <taxon>Eukaryota</taxon>
        <taxon>Sar</taxon>
        <taxon>Alveolata</taxon>
        <taxon>Apicomplexa</taxon>
        <taxon>Conoidasida</taxon>
        <taxon>Coccidia</taxon>
        <taxon>Eucoccidiorida</taxon>
        <taxon>Eimeriorina</taxon>
        <taxon>Sarcocystidae</taxon>
        <taxon>Besnoitia</taxon>
    </lineage>
</organism>
<dbReference type="PANTHER" id="PTHR23321">
    <property type="entry name" value="RIBOSOMAL PROTEIN S15, BACTERIAL AND ORGANELLAR"/>
    <property type="match status" value="1"/>
</dbReference>